<dbReference type="RefSeq" id="WP_018779422.1">
    <property type="nucleotide sequence ID" value="NZ_BDDW01000004.1"/>
</dbReference>
<evidence type="ECO:0008006" key="5">
    <source>
        <dbReference type="Google" id="ProtNLM"/>
    </source>
</evidence>
<dbReference type="EMBL" id="JAUSSW010000006">
    <property type="protein sequence ID" value="MDQ0102854.1"/>
    <property type="molecule type" value="Genomic_DNA"/>
</dbReference>
<feature type="region of interest" description="Disordered" evidence="1">
    <location>
        <begin position="28"/>
        <end position="50"/>
    </location>
</feature>
<keyword evidence="4" id="KW-1185">Reference proteome</keyword>
<proteinExistence type="predicted"/>
<sequence length="243" mass="24111">MKKNLLLGLGASAIVAMTLTACGGTTPASQDSTAAAASETASSTPSPAKQYTDEELVALVGQIKASDGSSPAVLSGEELLGQYASLLDGFGKATIEPESCKDLRTLGVPHDISGSSIAGTARAKVGDFISNVSLTSGVDSAVLQESVESSKSLAETCRKMTFSAEGEAITTSTEKIEGVGGVPGTVALKTLMVMPDGKTGAIYTAHAVKDGVLISATASGTEAAAGGPEAAGALMDQAAALIK</sequence>
<evidence type="ECO:0000313" key="3">
    <source>
        <dbReference type="EMBL" id="MDQ0102854.1"/>
    </source>
</evidence>
<reference evidence="3 4" key="1">
    <citation type="submission" date="2023-07" db="EMBL/GenBank/DDBJ databases">
        <title>Sorghum-associated microbial communities from plants grown in Nebraska, USA.</title>
        <authorList>
            <person name="Schachtman D."/>
        </authorList>
    </citation>
    <scope>NUCLEOTIDE SEQUENCE [LARGE SCALE GENOMIC DNA]</scope>
    <source>
        <strain evidence="3 4">CC523</strain>
    </source>
</reference>
<keyword evidence="2" id="KW-0732">Signal</keyword>
<gene>
    <name evidence="3" type="ORF">J2T10_002507</name>
</gene>
<feature type="signal peptide" evidence="2">
    <location>
        <begin position="1"/>
        <end position="21"/>
    </location>
</feature>
<accession>A0ABT9TNQ1</accession>
<comment type="caution">
    <text evidence="3">The sequence shown here is derived from an EMBL/GenBank/DDBJ whole genome shotgun (WGS) entry which is preliminary data.</text>
</comment>
<evidence type="ECO:0000256" key="2">
    <source>
        <dbReference type="SAM" id="SignalP"/>
    </source>
</evidence>
<protein>
    <recommendedName>
        <fullName evidence="5">Lipoprotein</fullName>
    </recommendedName>
</protein>
<feature type="compositionally biased region" description="Low complexity" evidence="1">
    <location>
        <begin position="28"/>
        <end position="48"/>
    </location>
</feature>
<name>A0ABT9TNQ1_PAENI</name>
<dbReference type="PROSITE" id="PS51257">
    <property type="entry name" value="PROKAR_LIPOPROTEIN"/>
    <property type="match status" value="1"/>
</dbReference>
<dbReference type="Proteomes" id="UP001244563">
    <property type="component" value="Unassembled WGS sequence"/>
</dbReference>
<evidence type="ECO:0000313" key="4">
    <source>
        <dbReference type="Proteomes" id="UP001244563"/>
    </source>
</evidence>
<feature type="chain" id="PRO_5047335742" description="Lipoprotein" evidence="2">
    <location>
        <begin position="22"/>
        <end position="243"/>
    </location>
</feature>
<evidence type="ECO:0000256" key="1">
    <source>
        <dbReference type="SAM" id="MobiDB-lite"/>
    </source>
</evidence>
<organism evidence="3 4">
    <name type="scientific">Paenarthrobacter nicotinovorans</name>
    <name type="common">Arthrobacter nicotinovorans</name>
    <dbReference type="NCBI Taxonomy" id="29320"/>
    <lineage>
        <taxon>Bacteria</taxon>
        <taxon>Bacillati</taxon>
        <taxon>Actinomycetota</taxon>
        <taxon>Actinomycetes</taxon>
        <taxon>Micrococcales</taxon>
        <taxon>Micrococcaceae</taxon>
        <taxon>Paenarthrobacter</taxon>
    </lineage>
</organism>